<dbReference type="InterPro" id="IPR000326">
    <property type="entry name" value="PAP2/HPO"/>
</dbReference>
<dbReference type="Pfam" id="PF01569">
    <property type="entry name" value="PAP2"/>
    <property type="match status" value="1"/>
</dbReference>
<keyword evidence="2" id="KW-1003">Cell membrane</keyword>
<feature type="transmembrane region" description="Helical" evidence="7">
    <location>
        <begin position="143"/>
        <end position="160"/>
    </location>
</feature>
<evidence type="ECO:0000256" key="6">
    <source>
        <dbReference type="ARBA" id="ARBA00023136"/>
    </source>
</evidence>
<name>A0A4Z0P6S1_9BACT</name>
<feature type="transmembrane region" description="Helical" evidence="7">
    <location>
        <begin position="194"/>
        <end position="216"/>
    </location>
</feature>
<feature type="transmembrane region" description="Helical" evidence="7">
    <location>
        <begin position="167"/>
        <end position="188"/>
    </location>
</feature>
<dbReference type="GO" id="GO:0005886">
    <property type="term" value="C:plasma membrane"/>
    <property type="evidence" value="ECO:0007669"/>
    <property type="project" value="UniProtKB-SubCell"/>
</dbReference>
<dbReference type="SUPFAM" id="SSF48317">
    <property type="entry name" value="Acid phosphatase/Vanadium-dependent haloperoxidase"/>
    <property type="match status" value="1"/>
</dbReference>
<dbReference type="SMART" id="SM00014">
    <property type="entry name" value="acidPPc"/>
    <property type="match status" value="1"/>
</dbReference>
<evidence type="ECO:0000313" key="9">
    <source>
        <dbReference type="EMBL" id="TGE08102.1"/>
    </source>
</evidence>
<comment type="subcellular location">
    <subcellularLocation>
        <location evidence="1">Cell membrane</location>
        <topology evidence="1">Multi-pass membrane protein</topology>
    </subcellularLocation>
</comment>
<evidence type="ECO:0000256" key="1">
    <source>
        <dbReference type="ARBA" id="ARBA00004651"/>
    </source>
</evidence>
<dbReference type="RefSeq" id="WP_135433806.1">
    <property type="nucleotide sequence ID" value="NZ_SRLA01000002.1"/>
</dbReference>
<dbReference type="Gene3D" id="1.20.144.10">
    <property type="entry name" value="Phosphatidic acid phosphatase type 2/haloperoxidase"/>
    <property type="match status" value="1"/>
</dbReference>
<keyword evidence="3 7" id="KW-0812">Transmembrane</keyword>
<keyword evidence="6 7" id="KW-0472">Membrane</keyword>
<sequence>MKRFAPRLAALFSFLTLEIAVVGGVFIASAVLFFYLTRVVFVQHSVDFDQWAFAQMDVLRSRWPSLTSGVEGVTFFASLPFLVGVGIGLPLLLRSRGHRREGLEVFLAVAGASLLNQVLKVHFQRARPSSALFPQAGLSFPSGHAMIGLALYGCVAWLLWRHRRHPLWAAGLLVWAVLIGLTRVYLHVHYATDVAAGFAIGLVWLILLRTALRLWWREEAKSGL</sequence>
<dbReference type="AlphaFoldDB" id="A0A4Z0P6S1"/>
<evidence type="ECO:0000256" key="4">
    <source>
        <dbReference type="ARBA" id="ARBA00022801"/>
    </source>
</evidence>
<comment type="caution">
    <text evidence="9">The sequence shown here is derived from an EMBL/GenBank/DDBJ whole genome shotgun (WGS) entry which is preliminary data.</text>
</comment>
<accession>A0A4Z0P6S1</accession>
<dbReference type="EMBL" id="SRLA01000002">
    <property type="protein sequence ID" value="TGE08102.1"/>
    <property type="molecule type" value="Genomic_DNA"/>
</dbReference>
<evidence type="ECO:0000259" key="8">
    <source>
        <dbReference type="SMART" id="SM00014"/>
    </source>
</evidence>
<dbReference type="PANTHER" id="PTHR14969:SF62">
    <property type="entry name" value="DECAPRENYLPHOSPHORYL-5-PHOSPHORIBOSE PHOSPHATASE RV3807C-RELATED"/>
    <property type="match status" value="1"/>
</dbReference>
<keyword evidence="10" id="KW-1185">Reference proteome</keyword>
<organism evidence="9 10">
    <name type="scientific">Hymenobacter fodinae</name>
    <dbReference type="NCBI Taxonomy" id="2510796"/>
    <lineage>
        <taxon>Bacteria</taxon>
        <taxon>Pseudomonadati</taxon>
        <taxon>Bacteroidota</taxon>
        <taxon>Cytophagia</taxon>
        <taxon>Cytophagales</taxon>
        <taxon>Hymenobacteraceae</taxon>
        <taxon>Hymenobacter</taxon>
    </lineage>
</organism>
<evidence type="ECO:0000256" key="3">
    <source>
        <dbReference type="ARBA" id="ARBA00022692"/>
    </source>
</evidence>
<evidence type="ECO:0000256" key="2">
    <source>
        <dbReference type="ARBA" id="ARBA00022475"/>
    </source>
</evidence>
<dbReference type="CDD" id="cd03392">
    <property type="entry name" value="PAP2_like_2"/>
    <property type="match status" value="1"/>
</dbReference>
<dbReference type="GO" id="GO:0016787">
    <property type="term" value="F:hydrolase activity"/>
    <property type="evidence" value="ECO:0007669"/>
    <property type="project" value="UniProtKB-KW"/>
</dbReference>
<feature type="transmembrane region" description="Helical" evidence="7">
    <location>
        <begin position="105"/>
        <end position="123"/>
    </location>
</feature>
<evidence type="ECO:0000256" key="5">
    <source>
        <dbReference type="ARBA" id="ARBA00022989"/>
    </source>
</evidence>
<dbReference type="Proteomes" id="UP000298337">
    <property type="component" value="Unassembled WGS sequence"/>
</dbReference>
<keyword evidence="5 7" id="KW-1133">Transmembrane helix</keyword>
<feature type="transmembrane region" description="Helical" evidence="7">
    <location>
        <begin position="12"/>
        <end position="36"/>
    </location>
</feature>
<reference evidence="9 10" key="1">
    <citation type="submission" date="2019-04" db="EMBL/GenBank/DDBJ databases">
        <authorList>
            <person name="Feng G."/>
            <person name="Zhang J."/>
            <person name="Zhu H."/>
        </authorList>
    </citation>
    <scope>NUCLEOTIDE SEQUENCE [LARGE SCALE GENOMIC DNA]</scope>
    <source>
        <strain evidence="9 10">92R-1</strain>
    </source>
</reference>
<evidence type="ECO:0000256" key="7">
    <source>
        <dbReference type="SAM" id="Phobius"/>
    </source>
</evidence>
<keyword evidence="4" id="KW-0378">Hydrolase</keyword>
<feature type="transmembrane region" description="Helical" evidence="7">
    <location>
        <begin position="73"/>
        <end position="93"/>
    </location>
</feature>
<dbReference type="InterPro" id="IPR036938">
    <property type="entry name" value="PAP2/HPO_sf"/>
</dbReference>
<gene>
    <name evidence="9" type="ORF">EU556_10245</name>
</gene>
<dbReference type="OrthoDB" id="9773582at2"/>
<protein>
    <submittedName>
        <fullName evidence="9">Phosphatase PAP2 family protein</fullName>
    </submittedName>
</protein>
<evidence type="ECO:0000313" key="10">
    <source>
        <dbReference type="Proteomes" id="UP000298337"/>
    </source>
</evidence>
<dbReference type="PANTHER" id="PTHR14969">
    <property type="entry name" value="SPHINGOSINE-1-PHOSPHATE PHOSPHOHYDROLASE"/>
    <property type="match status" value="1"/>
</dbReference>
<proteinExistence type="predicted"/>
<feature type="domain" description="Phosphatidic acid phosphatase type 2/haloperoxidase" evidence="8">
    <location>
        <begin position="101"/>
        <end position="209"/>
    </location>
</feature>